<reference evidence="1 2" key="1">
    <citation type="journal article" date="2016" name="Nat. Commun.">
        <title>Thousands of microbial genomes shed light on interconnected biogeochemical processes in an aquifer system.</title>
        <authorList>
            <person name="Anantharaman K."/>
            <person name="Brown C.T."/>
            <person name="Hug L.A."/>
            <person name="Sharon I."/>
            <person name="Castelle C.J."/>
            <person name="Probst A.J."/>
            <person name="Thomas B.C."/>
            <person name="Singh A."/>
            <person name="Wilkins M.J."/>
            <person name="Karaoz U."/>
            <person name="Brodie E.L."/>
            <person name="Williams K.H."/>
            <person name="Hubbard S.S."/>
            <person name="Banfield J.F."/>
        </authorList>
    </citation>
    <scope>NUCLEOTIDE SEQUENCE [LARGE SCALE GENOMIC DNA]</scope>
</reference>
<dbReference type="EMBL" id="MFJD01000001">
    <property type="protein sequence ID" value="OGG04777.1"/>
    <property type="molecule type" value="Genomic_DNA"/>
</dbReference>
<accession>A0A1F5YXT3</accession>
<dbReference type="STRING" id="1798374.A2Z33_05695"/>
<evidence type="ECO:0000313" key="2">
    <source>
        <dbReference type="Proteomes" id="UP000178448"/>
    </source>
</evidence>
<gene>
    <name evidence="1" type="ORF">A2Z33_05695</name>
</gene>
<name>A0A1F5YXT3_9BACT</name>
<comment type="caution">
    <text evidence="1">The sequence shown here is derived from an EMBL/GenBank/DDBJ whole genome shotgun (WGS) entry which is preliminary data.</text>
</comment>
<proteinExistence type="predicted"/>
<protein>
    <submittedName>
        <fullName evidence="1">Uncharacterized protein</fullName>
    </submittedName>
</protein>
<evidence type="ECO:0000313" key="1">
    <source>
        <dbReference type="EMBL" id="OGG04777.1"/>
    </source>
</evidence>
<sequence>MQSSKECFWTQVREYEPPGGRDYVIHTVNGEMARKLGMTPVQMAEDIQSDGLYVPDKYAMLTYYFSADWIRDQDGQVVDLVFFTDTKPTEENIGVMRDSATAGYPLRDPVGRIMPVADVPERVSEIFPDAQAFLRVPPDDLVAVAVWDTPSRMRTAEMVQNIVYATASGNISVDEGIRGIAGLLKNGPFCFVNGKAPDTVLAEIAGNCINVGLRRRKYQELFSAYAGFH</sequence>
<dbReference type="Proteomes" id="UP000178448">
    <property type="component" value="Unassembled WGS sequence"/>
</dbReference>
<dbReference type="AlphaFoldDB" id="A0A1F5YXT3"/>
<organism evidence="1 2">
    <name type="scientific">Candidatus Gottesmanbacteria bacterium RBG_16_52_11</name>
    <dbReference type="NCBI Taxonomy" id="1798374"/>
    <lineage>
        <taxon>Bacteria</taxon>
        <taxon>Candidatus Gottesmaniibacteriota</taxon>
    </lineage>
</organism>